<evidence type="ECO:0000313" key="2">
    <source>
        <dbReference type="Proteomes" id="UP001497382"/>
    </source>
</evidence>
<comment type="caution">
    <text evidence="1">The sequence shown here is derived from an EMBL/GenBank/DDBJ whole genome shotgun (WGS) entry which is preliminary data.</text>
</comment>
<proteinExistence type="predicted"/>
<sequence>MRSTGKGELKKENVQQSLLYLQIERNFVTLVILKKRIWNLLQKLVNFCH</sequence>
<accession>A0AAV2AG83</accession>
<evidence type="ECO:0000313" key="1">
    <source>
        <dbReference type="EMBL" id="CAL1282920.1"/>
    </source>
</evidence>
<reference evidence="1 2" key="1">
    <citation type="submission" date="2024-04" db="EMBL/GenBank/DDBJ databases">
        <authorList>
            <person name="Rising A."/>
            <person name="Reimegard J."/>
            <person name="Sonavane S."/>
            <person name="Akerstrom W."/>
            <person name="Nylinder S."/>
            <person name="Hedman E."/>
            <person name="Kallberg Y."/>
        </authorList>
    </citation>
    <scope>NUCLEOTIDE SEQUENCE [LARGE SCALE GENOMIC DNA]</scope>
</reference>
<dbReference type="EMBL" id="CAXIEN010000161">
    <property type="protein sequence ID" value="CAL1282920.1"/>
    <property type="molecule type" value="Genomic_DNA"/>
</dbReference>
<protein>
    <submittedName>
        <fullName evidence="1">Uncharacterized protein</fullName>
    </submittedName>
</protein>
<organism evidence="1 2">
    <name type="scientific">Larinioides sclopetarius</name>
    <dbReference type="NCBI Taxonomy" id="280406"/>
    <lineage>
        <taxon>Eukaryota</taxon>
        <taxon>Metazoa</taxon>
        <taxon>Ecdysozoa</taxon>
        <taxon>Arthropoda</taxon>
        <taxon>Chelicerata</taxon>
        <taxon>Arachnida</taxon>
        <taxon>Araneae</taxon>
        <taxon>Araneomorphae</taxon>
        <taxon>Entelegynae</taxon>
        <taxon>Araneoidea</taxon>
        <taxon>Araneidae</taxon>
        <taxon>Larinioides</taxon>
    </lineage>
</organism>
<dbReference type="Proteomes" id="UP001497382">
    <property type="component" value="Unassembled WGS sequence"/>
</dbReference>
<keyword evidence="2" id="KW-1185">Reference proteome</keyword>
<dbReference type="AlphaFoldDB" id="A0AAV2AG83"/>
<name>A0AAV2AG83_9ARAC</name>
<gene>
    <name evidence="1" type="ORF">LARSCL_LOCUS12312</name>
</gene>